<organism evidence="2 3">
    <name type="scientific">Durusdinium trenchii</name>
    <dbReference type="NCBI Taxonomy" id="1381693"/>
    <lineage>
        <taxon>Eukaryota</taxon>
        <taxon>Sar</taxon>
        <taxon>Alveolata</taxon>
        <taxon>Dinophyceae</taxon>
        <taxon>Suessiales</taxon>
        <taxon>Symbiodiniaceae</taxon>
        <taxon>Durusdinium</taxon>
    </lineage>
</organism>
<evidence type="ECO:0000313" key="2">
    <source>
        <dbReference type="EMBL" id="CAK9087863.1"/>
    </source>
</evidence>
<feature type="region of interest" description="Disordered" evidence="1">
    <location>
        <begin position="779"/>
        <end position="803"/>
    </location>
</feature>
<accession>A0ABP0QJR1</accession>
<protein>
    <submittedName>
        <fullName evidence="2">Uncharacterized protein</fullName>
    </submittedName>
</protein>
<name>A0ABP0QJR1_9DINO</name>
<feature type="compositionally biased region" description="Low complexity" evidence="1">
    <location>
        <begin position="459"/>
        <end position="471"/>
    </location>
</feature>
<feature type="compositionally biased region" description="Basic and acidic residues" evidence="1">
    <location>
        <begin position="793"/>
        <end position="803"/>
    </location>
</feature>
<evidence type="ECO:0000256" key="1">
    <source>
        <dbReference type="SAM" id="MobiDB-lite"/>
    </source>
</evidence>
<reference evidence="2 3" key="1">
    <citation type="submission" date="2024-02" db="EMBL/GenBank/DDBJ databases">
        <authorList>
            <person name="Chen Y."/>
            <person name="Shah S."/>
            <person name="Dougan E. K."/>
            <person name="Thang M."/>
            <person name="Chan C."/>
        </authorList>
    </citation>
    <scope>NUCLEOTIDE SEQUENCE [LARGE SCALE GENOMIC DNA]</scope>
</reference>
<gene>
    <name evidence="2" type="ORF">SCF082_LOCUS41525</name>
</gene>
<sequence length="845" mass="95398">MAPLLSVLLAARHARLPALPEHVWRKVQDLVGEEYFPEDVEGTFILHPRPVPTAGVRGDGLYHLELLFVGTTFGRPRHGLARWFEPDTTTNQLPSFVADLVCPGWKTRERRCTTRCCEVHWSLEDAGRCLMRFTLFDWQGLRDRPEPNPFESGAWHRERWLECESDQLAQYDAYFFYYCTSCACSFGYICHRLGQLQEARRKECFRLVDHQRPLGYGLREYDHTVQRRWGRFAHVPLVLASLPGPCRCGAERCSHEAVPARAVAQLSVAMKPDVYVFLTLTSEQIARLKLHPAPVLELDSAASLRLALMALASEAQRLDAISKLAPVRVAKGARIEVGTLIWWCSVWVMKEFDVWIWNNVQLWMIDSEFHAILILRIILHCSRCSKEFELWETENKETLAGAIQQTSVQDGSLAALEERVQRLSEEAADNLQLAGEERARRRWLVQTVNALLDAVPDASSPSGSPGGSSPPLLELTDGRTGTPVDDLLCAGEQLLAEVAWLCKLTEQAIANNEDAYLVSILPKMAQLEEIQLMRMLGRWAARSLPVPSELQPHLQRCVQMVQRIQDLEVKLQLILEALDRPHHSEAFVQKACGVYLQLLEYLENPTSGQVEQLTKQLVSERKEVKSDIAFVKDRLTSLRKRHRILRCLAPSRTAVAAMTAKELRLCLQIHELPDRGFRERQDIIDELEKEGILQPEPNALVSAGIKQLHCLNLDEFSLPDAASTEEQPSVATAAEAMGALAQRMGEKGRAPSIMAGMGLTSLEAKTVLVFRPRGGSISTKGRSSLDGPWVRQGQEHTRKSEMRTEAWKCPTSREEMQPAVCAKQVLDWWPYSSPAPLPKVKLKRR</sequence>
<keyword evidence="3" id="KW-1185">Reference proteome</keyword>
<proteinExistence type="predicted"/>
<dbReference type="Proteomes" id="UP001642464">
    <property type="component" value="Unassembled WGS sequence"/>
</dbReference>
<evidence type="ECO:0000313" key="3">
    <source>
        <dbReference type="Proteomes" id="UP001642464"/>
    </source>
</evidence>
<feature type="region of interest" description="Disordered" evidence="1">
    <location>
        <begin position="455"/>
        <end position="477"/>
    </location>
</feature>
<dbReference type="EMBL" id="CAXAMM010039629">
    <property type="protein sequence ID" value="CAK9087863.1"/>
    <property type="molecule type" value="Genomic_DNA"/>
</dbReference>
<comment type="caution">
    <text evidence="2">The sequence shown here is derived from an EMBL/GenBank/DDBJ whole genome shotgun (WGS) entry which is preliminary data.</text>
</comment>